<gene>
    <name evidence="5" type="ORF">CTDIVETGP_1800</name>
</gene>
<evidence type="ECO:0000313" key="5">
    <source>
        <dbReference type="EMBL" id="CDL91730.1"/>
    </source>
</evidence>
<protein>
    <submittedName>
        <fullName evidence="5">Nitroreductase family protein</fullName>
    </submittedName>
</protein>
<comment type="subcellular location">
    <subcellularLocation>
        <location evidence="1">Cytoplasm</location>
    </subcellularLocation>
</comment>
<keyword evidence="2" id="KW-0963">Cytoplasm</keyword>
<accession>W6N6D3</accession>
<dbReference type="Proteomes" id="UP000019482">
    <property type="component" value="Unassembled WGS sequence"/>
</dbReference>
<evidence type="ECO:0000259" key="4">
    <source>
        <dbReference type="Pfam" id="PF00881"/>
    </source>
</evidence>
<dbReference type="PANTHER" id="PTHR43035:SF1">
    <property type="entry name" value="FATTY ACID REPRESSION MUTANT PROTEIN 2-RELATED"/>
    <property type="match status" value="1"/>
</dbReference>
<dbReference type="EMBL" id="CBXI010000031">
    <property type="protein sequence ID" value="CDL91730.1"/>
    <property type="molecule type" value="Genomic_DNA"/>
</dbReference>
<dbReference type="GeneID" id="29418840"/>
<dbReference type="RefSeq" id="WP_017752593.1">
    <property type="nucleotide sequence ID" value="NZ_CBXI010000031.1"/>
</dbReference>
<dbReference type="GO" id="GO:0005737">
    <property type="term" value="C:cytoplasm"/>
    <property type="evidence" value="ECO:0007669"/>
    <property type="project" value="UniProtKB-SubCell"/>
</dbReference>
<dbReference type="GO" id="GO:0034599">
    <property type="term" value="P:cellular response to oxidative stress"/>
    <property type="evidence" value="ECO:0007669"/>
    <property type="project" value="InterPro"/>
</dbReference>
<dbReference type="CDD" id="cd02140">
    <property type="entry name" value="Frm2-like"/>
    <property type="match status" value="1"/>
</dbReference>
<dbReference type="InterPro" id="IPR029479">
    <property type="entry name" value="Nitroreductase"/>
</dbReference>
<dbReference type="AlphaFoldDB" id="W6N6D3"/>
<dbReference type="InterPro" id="IPR033877">
    <property type="entry name" value="Frm2/Hbn1"/>
</dbReference>
<comment type="caution">
    <text evidence="5">The sequence shown here is derived from an EMBL/GenBank/DDBJ whole genome shotgun (WGS) entry which is preliminary data.</text>
</comment>
<name>W6N6D3_CLOTY</name>
<proteinExistence type="predicted"/>
<dbReference type="InterPro" id="IPR000415">
    <property type="entry name" value="Nitroreductase-like"/>
</dbReference>
<dbReference type="OrthoDB" id="9810617at2"/>
<dbReference type="Gene3D" id="3.40.109.10">
    <property type="entry name" value="NADH Oxidase"/>
    <property type="match status" value="1"/>
</dbReference>
<dbReference type="GO" id="GO:0016491">
    <property type="term" value="F:oxidoreductase activity"/>
    <property type="evidence" value="ECO:0007669"/>
    <property type="project" value="UniProtKB-KW"/>
</dbReference>
<evidence type="ECO:0000256" key="1">
    <source>
        <dbReference type="ARBA" id="ARBA00004496"/>
    </source>
</evidence>
<feature type="domain" description="Nitroreductase" evidence="4">
    <location>
        <begin position="10"/>
        <end position="177"/>
    </location>
</feature>
<sequence>MSKSFHEALESRRSIYAIGKEKVVSHDKILKLVNRAVKNSPSAFNSQSSRVVVLLDEYHDKLWDITKAELKKIVPAESFSGTEEKINSFKNGYGTILYFEDQDVVKNLQKQFATYKNNFPIWSQQASGILQYIIWTSLEVEGLGASVQHYNPLIDNEVRKTYDIPEDWQLIAQMPFGNIISPADKKDFLPLEDRIKVFK</sequence>
<keyword evidence="3" id="KW-0560">Oxidoreductase</keyword>
<dbReference type="SUPFAM" id="SSF55469">
    <property type="entry name" value="FMN-dependent nitroreductase-like"/>
    <property type="match status" value="1"/>
</dbReference>
<evidence type="ECO:0000313" key="6">
    <source>
        <dbReference type="Proteomes" id="UP000019482"/>
    </source>
</evidence>
<dbReference type="PANTHER" id="PTHR43035">
    <property type="entry name" value="FATTY ACID REPRESSION MUTANT PROTEIN 2-RELATED"/>
    <property type="match status" value="1"/>
</dbReference>
<dbReference type="FunFam" id="3.40.109.10:FF:000001">
    <property type="entry name" value="Nitroreductase family"/>
    <property type="match status" value="1"/>
</dbReference>
<organism evidence="5 6">
    <name type="scientific">Clostridium tyrobutyricum DIVETGP</name>
    <dbReference type="NCBI Taxonomy" id="1408889"/>
    <lineage>
        <taxon>Bacteria</taxon>
        <taxon>Bacillati</taxon>
        <taxon>Bacillota</taxon>
        <taxon>Clostridia</taxon>
        <taxon>Eubacteriales</taxon>
        <taxon>Clostridiaceae</taxon>
        <taxon>Clostridium</taxon>
    </lineage>
</organism>
<evidence type="ECO:0000256" key="3">
    <source>
        <dbReference type="ARBA" id="ARBA00023002"/>
    </source>
</evidence>
<evidence type="ECO:0000256" key="2">
    <source>
        <dbReference type="ARBA" id="ARBA00022490"/>
    </source>
</evidence>
<reference evidence="5 6" key="1">
    <citation type="journal article" date="2015" name="Genome Announc.">
        <title>Draft Genome Sequence of Clostridium tyrobutyricum Strain DIVETGP, Isolated from Cow's Milk for Grana Padano Production.</title>
        <authorList>
            <person name="Soggiu A."/>
            <person name="Piras C."/>
            <person name="Gaiarsa S."/>
            <person name="Sassera D."/>
            <person name="Roncada P."/>
            <person name="Bendixen E."/>
            <person name="Brasca M."/>
            <person name="Bonizzi L."/>
        </authorList>
    </citation>
    <scope>NUCLEOTIDE SEQUENCE [LARGE SCALE GENOMIC DNA]</scope>
    <source>
        <strain evidence="5 6">DIVETGP</strain>
    </source>
</reference>
<dbReference type="Pfam" id="PF00881">
    <property type="entry name" value="Nitroreductase"/>
    <property type="match status" value="1"/>
</dbReference>
<keyword evidence="6" id="KW-1185">Reference proteome</keyword>